<dbReference type="OrthoDB" id="4507925at2"/>
<keyword evidence="2" id="KW-1185">Reference proteome</keyword>
<dbReference type="SUPFAM" id="SSF51197">
    <property type="entry name" value="Clavaminate synthase-like"/>
    <property type="match status" value="1"/>
</dbReference>
<comment type="caution">
    <text evidence="1">The sequence shown here is derived from an EMBL/GenBank/DDBJ whole genome shotgun (WGS) entry which is preliminary data.</text>
</comment>
<accession>A0A401YMY3</accession>
<sequence>MSRTLTQLNDILRPVAPPRVLEGVYTDDQHRRILDVLKQHGPWRTIIAQTFDSIEELVATSSGPDNDQVLDLTLDDVAGAHFRGFFARNSTVLYPELSDCFYNSRFLDLAKAYWGAEYARPTMMLFNFCGPHHSTLTSHLDAVTFRGIRYENSPTWLLNVMGRSGLFTDHLVKMAQVITWWYLGENGTFTYWPDGPLGDPKRLDHPLWNKGVVVQNEAMFHRGDPVGRLDERDTPGLKNRSLLGWDASRDDWAITTDGEAIRRYRPEEMRLLVHWNAEVYADRDELAKNMDHTDDLTHDIVFERLLADLRARGVEVAEPSDPMNDKDFIRALIATYTIAPTTDWATPGAV</sequence>
<reference evidence="1 2" key="1">
    <citation type="submission" date="2018-12" db="EMBL/GenBank/DDBJ databases">
        <title>Draft genome sequence of Embleya hyalina NBRC 13850T.</title>
        <authorList>
            <person name="Komaki H."/>
            <person name="Hosoyama A."/>
            <person name="Kimura A."/>
            <person name="Ichikawa N."/>
            <person name="Tamura T."/>
        </authorList>
    </citation>
    <scope>NUCLEOTIDE SEQUENCE [LARGE SCALE GENOMIC DNA]</scope>
    <source>
        <strain evidence="1 2">NBRC 13850</strain>
    </source>
</reference>
<dbReference type="EMBL" id="BIFH01000019">
    <property type="protein sequence ID" value="GCD95948.1"/>
    <property type="molecule type" value="Genomic_DNA"/>
</dbReference>
<protein>
    <submittedName>
        <fullName evidence="1">Uncharacterized protein</fullName>
    </submittedName>
</protein>
<dbReference type="RefSeq" id="WP_126638045.1">
    <property type="nucleotide sequence ID" value="NZ_BIFH01000019.1"/>
</dbReference>
<organism evidence="1 2">
    <name type="scientific">Embleya hyalina</name>
    <dbReference type="NCBI Taxonomy" id="516124"/>
    <lineage>
        <taxon>Bacteria</taxon>
        <taxon>Bacillati</taxon>
        <taxon>Actinomycetota</taxon>
        <taxon>Actinomycetes</taxon>
        <taxon>Kitasatosporales</taxon>
        <taxon>Streptomycetaceae</taxon>
        <taxon>Embleya</taxon>
    </lineage>
</organism>
<gene>
    <name evidence="1" type="ORF">EHYA_03632</name>
</gene>
<dbReference type="Proteomes" id="UP000286931">
    <property type="component" value="Unassembled WGS sequence"/>
</dbReference>
<dbReference type="AlphaFoldDB" id="A0A401YMY3"/>
<name>A0A401YMY3_9ACTN</name>
<proteinExistence type="predicted"/>
<evidence type="ECO:0000313" key="2">
    <source>
        <dbReference type="Proteomes" id="UP000286931"/>
    </source>
</evidence>
<evidence type="ECO:0000313" key="1">
    <source>
        <dbReference type="EMBL" id="GCD95948.1"/>
    </source>
</evidence>